<name>A0A820MY76_9BILA</name>
<sequence>MINISSQIRDVSLSPQTSSDHLFELESQISQNEKQFRQINSIYNQFLTLLPYEYTSSNDTHISFEDRFANLFEQFST</sequence>
<accession>A0A820MY76</accession>
<proteinExistence type="predicted"/>
<gene>
    <name evidence="1" type="ORF">FNK824_LOCUS43266</name>
</gene>
<protein>
    <submittedName>
        <fullName evidence="1">Uncharacterized protein</fullName>
    </submittedName>
</protein>
<evidence type="ECO:0000313" key="1">
    <source>
        <dbReference type="EMBL" id="CAF4379779.1"/>
    </source>
</evidence>
<dbReference type="EMBL" id="CAJOBE010058636">
    <property type="protein sequence ID" value="CAF4379779.1"/>
    <property type="molecule type" value="Genomic_DNA"/>
</dbReference>
<comment type="caution">
    <text evidence="1">The sequence shown here is derived from an EMBL/GenBank/DDBJ whole genome shotgun (WGS) entry which is preliminary data.</text>
</comment>
<evidence type="ECO:0000313" key="2">
    <source>
        <dbReference type="Proteomes" id="UP000663874"/>
    </source>
</evidence>
<organism evidence="1 2">
    <name type="scientific">Rotaria sordida</name>
    <dbReference type="NCBI Taxonomy" id="392033"/>
    <lineage>
        <taxon>Eukaryota</taxon>
        <taxon>Metazoa</taxon>
        <taxon>Spiralia</taxon>
        <taxon>Gnathifera</taxon>
        <taxon>Rotifera</taxon>
        <taxon>Eurotatoria</taxon>
        <taxon>Bdelloidea</taxon>
        <taxon>Philodinida</taxon>
        <taxon>Philodinidae</taxon>
        <taxon>Rotaria</taxon>
    </lineage>
</organism>
<dbReference type="Proteomes" id="UP000663874">
    <property type="component" value="Unassembled WGS sequence"/>
</dbReference>
<reference evidence="1" key="1">
    <citation type="submission" date="2021-02" db="EMBL/GenBank/DDBJ databases">
        <authorList>
            <person name="Nowell W R."/>
        </authorList>
    </citation>
    <scope>NUCLEOTIDE SEQUENCE</scope>
</reference>
<dbReference type="AlphaFoldDB" id="A0A820MY76"/>
<feature type="non-terminal residue" evidence="1">
    <location>
        <position position="77"/>
    </location>
</feature>